<keyword evidence="3 6" id="KW-0812">Transmembrane</keyword>
<name>A0A1S3ZJ82_TOBAC</name>
<dbReference type="GeneID" id="107787330"/>
<dbReference type="RefSeq" id="XP_016464373.1">
    <property type="nucleotide sequence ID" value="XM_016608887.2"/>
</dbReference>
<organism evidence="7 8">
    <name type="scientific">Nicotiana tabacum</name>
    <name type="common">Common tobacco</name>
    <dbReference type="NCBI Taxonomy" id="4097"/>
    <lineage>
        <taxon>Eukaryota</taxon>
        <taxon>Viridiplantae</taxon>
        <taxon>Streptophyta</taxon>
        <taxon>Embryophyta</taxon>
        <taxon>Tracheophyta</taxon>
        <taxon>Spermatophyta</taxon>
        <taxon>Magnoliopsida</taxon>
        <taxon>eudicotyledons</taxon>
        <taxon>Gunneridae</taxon>
        <taxon>Pentapetalae</taxon>
        <taxon>asterids</taxon>
        <taxon>lamiids</taxon>
        <taxon>Solanales</taxon>
        <taxon>Solanaceae</taxon>
        <taxon>Nicotianoideae</taxon>
        <taxon>Nicotianeae</taxon>
        <taxon>Nicotiana</taxon>
    </lineage>
</organism>
<dbReference type="RefSeq" id="XP_016464373.1">
    <property type="nucleotide sequence ID" value="XM_016608887.1"/>
</dbReference>
<sequence>MAIDNSSNVRSPELPPPVLSGGEEMVAAAITKQKWWNKIIDVKEAKNQILFSLPMIVVNGSIYFINLVSVMFAGHLGKLELAASNLGNSWAMVSGFSFMVGLSGALETLCGQGFGAGMYRMLGIHLQTSCIISFFFSIVIAVIWWYSDMILILLRQDPEIAKEAGVFLKFLMPGLFAYGVLQNIVRFLQTQLIILPLVVCSVGTLVIHIGIAYALVHWTGLAFKGASLAASISIWIAVLMLGLYVFLSSRFNHIWDGFSLEPFRHIFTNLKLALPSAAMVCLEYWAFELLVLMAGLMKNSETTTSVVAMSVNTETIAYMISYGLSAAASTRVANELGAGNPDKAKHAMAVTLKLSIILALIVDLALFFGHNAWASLFSDSAEIISKFAAMTPLLLISFVFDFFQGILSGVARGCGWQRWAMCINFATFYAIGMPIAVVLAFKYKLQGQGLWVGLICGLACQASGLFLLTLLIRWKRVEGPTQSNREIESQA</sequence>
<keyword evidence="7" id="KW-1185">Reference proteome</keyword>
<dbReference type="InterPro" id="IPR002528">
    <property type="entry name" value="MATE_fam"/>
</dbReference>
<feature type="transmembrane region" description="Helical" evidence="6">
    <location>
        <begin position="192"/>
        <end position="216"/>
    </location>
</feature>
<feature type="transmembrane region" description="Helical" evidence="6">
    <location>
        <begin position="346"/>
        <end position="367"/>
    </location>
</feature>
<evidence type="ECO:0000256" key="4">
    <source>
        <dbReference type="ARBA" id="ARBA00022989"/>
    </source>
</evidence>
<gene>
    <name evidence="8" type="primary">LOC107787330</name>
</gene>
<evidence type="ECO:0000256" key="1">
    <source>
        <dbReference type="ARBA" id="ARBA00004141"/>
    </source>
</evidence>
<keyword evidence="5 6" id="KW-0472">Membrane</keyword>
<dbReference type="GO" id="GO:1990961">
    <property type="term" value="P:xenobiotic detoxification by transmembrane export across the plasma membrane"/>
    <property type="evidence" value="ECO:0007669"/>
    <property type="project" value="InterPro"/>
</dbReference>
<accession>A0A1S3ZJ82</accession>
<dbReference type="GO" id="GO:0022857">
    <property type="term" value="F:transmembrane transporter activity"/>
    <property type="evidence" value="ECO:0000318"/>
    <property type="project" value="GO_Central"/>
</dbReference>
<dbReference type="Proteomes" id="UP000790787">
    <property type="component" value="Chromosome 1"/>
</dbReference>
<evidence type="ECO:0000256" key="3">
    <source>
        <dbReference type="ARBA" id="ARBA00022692"/>
    </source>
</evidence>
<dbReference type="OMA" id="ICKLPEK"/>
<dbReference type="GO" id="GO:0015297">
    <property type="term" value="F:antiporter activity"/>
    <property type="evidence" value="ECO:0007669"/>
    <property type="project" value="InterPro"/>
</dbReference>
<evidence type="ECO:0000256" key="5">
    <source>
        <dbReference type="ARBA" id="ARBA00023136"/>
    </source>
</evidence>
<dbReference type="SMR" id="A0A1S3ZJ82"/>
<reference evidence="8" key="2">
    <citation type="submission" date="2025-08" db="UniProtKB">
        <authorList>
            <consortium name="RefSeq"/>
        </authorList>
    </citation>
    <scope>IDENTIFICATION</scope>
    <source>
        <tissue evidence="8">Leaf</tissue>
    </source>
</reference>
<dbReference type="KEGG" id="nta:107787330"/>
<protein>
    <recommendedName>
        <fullName evidence="6">Protein DETOXIFICATION</fullName>
    </recommendedName>
    <alternativeName>
        <fullName evidence="6">Multidrug and toxic compound extrusion protein</fullName>
    </alternativeName>
</protein>
<feature type="transmembrane region" description="Helical" evidence="6">
    <location>
        <begin position="89"/>
        <end position="110"/>
    </location>
</feature>
<feature type="transmembrane region" description="Helical" evidence="6">
    <location>
        <begin position="122"/>
        <end position="146"/>
    </location>
</feature>
<feature type="transmembrane region" description="Helical" evidence="6">
    <location>
        <begin position="449"/>
        <end position="472"/>
    </location>
</feature>
<comment type="similarity">
    <text evidence="2 6">Belongs to the multi antimicrobial extrusion (MATE) (TC 2.A.66.1) family.</text>
</comment>
<feature type="transmembrane region" description="Helical" evidence="6">
    <location>
        <begin position="228"/>
        <end position="247"/>
    </location>
</feature>
<evidence type="ECO:0000256" key="6">
    <source>
        <dbReference type="RuleBase" id="RU004914"/>
    </source>
</evidence>
<feature type="transmembrane region" description="Helical" evidence="6">
    <location>
        <begin position="419"/>
        <end position="443"/>
    </location>
</feature>
<feature type="transmembrane region" description="Helical" evidence="6">
    <location>
        <begin position="387"/>
        <end position="407"/>
    </location>
</feature>
<dbReference type="PaxDb" id="4097-A0A1S3ZJ82"/>
<reference evidence="7" key="1">
    <citation type="journal article" date="2014" name="Nat. Commun.">
        <title>The tobacco genome sequence and its comparison with those of tomato and potato.</title>
        <authorList>
            <person name="Sierro N."/>
            <person name="Battey J.N."/>
            <person name="Ouadi S."/>
            <person name="Bakaher N."/>
            <person name="Bovet L."/>
            <person name="Willig A."/>
            <person name="Goepfert S."/>
            <person name="Peitsch M.C."/>
            <person name="Ivanov N.V."/>
        </authorList>
    </citation>
    <scope>NUCLEOTIDE SEQUENCE [LARGE SCALE GENOMIC DNA]</scope>
</reference>
<evidence type="ECO:0000313" key="7">
    <source>
        <dbReference type="Proteomes" id="UP000790787"/>
    </source>
</evidence>
<dbReference type="PANTHER" id="PTHR11206">
    <property type="entry name" value="MULTIDRUG RESISTANCE PROTEIN"/>
    <property type="match status" value="1"/>
</dbReference>
<dbReference type="AlphaFoldDB" id="A0A1S3ZJ82"/>
<feature type="transmembrane region" description="Helical" evidence="6">
    <location>
        <begin position="166"/>
        <end position="185"/>
    </location>
</feature>
<dbReference type="GO" id="GO:0042910">
    <property type="term" value="F:xenobiotic transmembrane transporter activity"/>
    <property type="evidence" value="ECO:0007669"/>
    <property type="project" value="InterPro"/>
</dbReference>
<dbReference type="STRING" id="4097.A0A1S3ZJ82"/>
<evidence type="ECO:0000313" key="8">
    <source>
        <dbReference type="RefSeq" id="XP_016464373.1"/>
    </source>
</evidence>
<dbReference type="CDD" id="cd13132">
    <property type="entry name" value="MATE_eukaryotic"/>
    <property type="match status" value="1"/>
</dbReference>
<dbReference type="GO" id="GO:0016020">
    <property type="term" value="C:membrane"/>
    <property type="evidence" value="ECO:0000318"/>
    <property type="project" value="GO_Central"/>
</dbReference>
<evidence type="ECO:0000256" key="2">
    <source>
        <dbReference type="ARBA" id="ARBA00010199"/>
    </source>
</evidence>
<dbReference type="InterPro" id="IPR045069">
    <property type="entry name" value="MATE_euk"/>
</dbReference>
<dbReference type="Pfam" id="PF01554">
    <property type="entry name" value="MatE"/>
    <property type="match status" value="2"/>
</dbReference>
<keyword evidence="4 6" id="KW-1133">Transmembrane helix</keyword>
<feature type="transmembrane region" description="Helical" evidence="6">
    <location>
        <begin position="56"/>
        <end position="77"/>
    </location>
</feature>
<dbReference type="OrthoDB" id="2126698at2759"/>
<proteinExistence type="inferred from homology"/>
<dbReference type="NCBIfam" id="TIGR00797">
    <property type="entry name" value="matE"/>
    <property type="match status" value="1"/>
</dbReference>
<comment type="subcellular location">
    <subcellularLocation>
        <location evidence="1">Membrane</location>
        <topology evidence="1">Multi-pass membrane protein</topology>
    </subcellularLocation>
</comment>